<feature type="compositionally biased region" description="Polar residues" evidence="2">
    <location>
        <begin position="374"/>
        <end position="388"/>
    </location>
</feature>
<dbReference type="InterPro" id="IPR007531">
    <property type="entry name" value="Dysbindin"/>
</dbReference>
<evidence type="ECO:0008006" key="5">
    <source>
        <dbReference type="Google" id="ProtNLM"/>
    </source>
</evidence>
<feature type="compositionally biased region" description="Low complexity" evidence="2">
    <location>
        <begin position="324"/>
        <end position="343"/>
    </location>
</feature>
<organism evidence="3 4">
    <name type="scientific">Plakobranchus ocellatus</name>
    <dbReference type="NCBI Taxonomy" id="259542"/>
    <lineage>
        <taxon>Eukaryota</taxon>
        <taxon>Metazoa</taxon>
        <taxon>Spiralia</taxon>
        <taxon>Lophotrochozoa</taxon>
        <taxon>Mollusca</taxon>
        <taxon>Gastropoda</taxon>
        <taxon>Heterobranchia</taxon>
        <taxon>Euthyneura</taxon>
        <taxon>Panpulmonata</taxon>
        <taxon>Sacoglossa</taxon>
        <taxon>Placobranchoidea</taxon>
        <taxon>Plakobranchidae</taxon>
        <taxon>Plakobranchus</taxon>
    </lineage>
</organism>
<evidence type="ECO:0000256" key="1">
    <source>
        <dbReference type="ARBA" id="ARBA00008686"/>
    </source>
</evidence>
<protein>
    <recommendedName>
        <fullName evidence="5">Dysbindin</fullName>
    </recommendedName>
</protein>
<dbReference type="GO" id="GO:0005737">
    <property type="term" value="C:cytoplasm"/>
    <property type="evidence" value="ECO:0007669"/>
    <property type="project" value="InterPro"/>
</dbReference>
<dbReference type="PANTHER" id="PTHR16294:SF6">
    <property type="entry name" value="DYNAMIN N-TERMINAL DOMAIN-CONTAINING PROTEIN"/>
    <property type="match status" value="1"/>
</dbReference>
<evidence type="ECO:0000256" key="2">
    <source>
        <dbReference type="SAM" id="MobiDB-lite"/>
    </source>
</evidence>
<sequence>MSVFKKLKGTFQNVQQDIVDGLRALTTLDSQPLSDQLKGVQTRDVNLNVGGDLLYNYQRLWNLIQTDTKESAAKASEASKLLAPMFKTWTKQAEGVQQLEEEVKHIPTLLSTLGQLQELIDGLRKDFMAAEKGLDMLENLCEEQEHKKLILEEENKLARYTLQREKEFERLKVDLAQRHARKMVQVESTKRAQLQERAEAFTSAFKEDLEFYRTHGRPDRLQTDFPKVSSLSEIDIDQDKQALDSFLGPATEAVQTQAAPTVEDTYFEDDYITGFAVKEDTDFVSEVEHLTTPAKIDSLSVEHLDESDEEQSASKTTESKVEANQKSSSAQAADDAGNAANKSEAATEVMEEDKDVKQMDGTEDREETDADGQSLATQVLTMENSTVT</sequence>
<comment type="caution">
    <text evidence="3">The sequence shown here is derived from an EMBL/GenBank/DDBJ whole genome shotgun (WGS) entry which is preliminary data.</text>
</comment>
<name>A0AAV4AJE3_9GAST</name>
<gene>
    <name evidence="3" type="ORF">PoB_003352200</name>
</gene>
<feature type="region of interest" description="Disordered" evidence="2">
    <location>
        <begin position="300"/>
        <end position="388"/>
    </location>
</feature>
<evidence type="ECO:0000313" key="4">
    <source>
        <dbReference type="Proteomes" id="UP000735302"/>
    </source>
</evidence>
<evidence type="ECO:0000313" key="3">
    <source>
        <dbReference type="EMBL" id="GFO07017.1"/>
    </source>
</evidence>
<dbReference type="AlphaFoldDB" id="A0AAV4AJE3"/>
<dbReference type="Proteomes" id="UP000735302">
    <property type="component" value="Unassembled WGS sequence"/>
</dbReference>
<reference evidence="3 4" key="1">
    <citation type="journal article" date="2021" name="Elife">
        <title>Chloroplast acquisition without the gene transfer in kleptoplastic sea slugs, Plakobranchus ocellatus.</title>
        <authorList>
            <person name="Maeda T."/>
            <person name="Takahashi S."/>
            <person name="Yoshida T."/>
            <person name="Shimamura S."/>
            <person name="Takaki Y."/>
            <person name="Nagai Y."/>
            <person name="Toyoda A."/>
            <person name="Suzuki Y."/>
            <person name="Arimoto A."/>
            <person name="Ishii H."/>
            <person name="Satoh N."/>
            <person name="Nishiyama T."/>
            <person name="Hasebe M."/>
            <person name="Maruyama T."/>
            <person name="Minagawa J."/>
            <person name="Obokata J."/>
            <person name="Shigenobu S."/>
        </authorList>
    </citation>
    <scope>NUCLEOTIDE SEQUENCE [LARGE SCALE GENOMIC DNA]</scope>
</reference>
<accession>A0AAV4AJE3</accession>
<dbReference type="EMBL" id="BLXT01003831">
    <property type="protein sequence ID" value="GFO07017.1"/>
    <property type="molecule type" value="Genomic_DNA"/>
</dbReference>
<dbReference type="PANTHER" id="PTHR16294">
    <property type="entry name" value="DYSTROBREVIN BINDING PROTEIN 1 DYSBINDIN"/>
    <property type="match status" value="1"/>
</dbReference>
<keyword evidence="4" id="KW-1185">Reference proteome</keyword>
<comment type="similarity">
    <text evidence="1">Belongs to the dysbindin family.</text>
</comment>
<proteinExistence type="inferred from homology"/>